<dbReference type="AlphaFoldDB" id="B6UD05"/>
<evidence type="ECO:0000313" key="3">
    <source>
        <dbReference type="EMBL" id="ACG47238.1"/>
    </source>
</evidence>
<feature type="region of interest" description="Disordered" evidence="2">
    <location>
        <begin position="1"/>
        <end position="103"/>
    </location>
</feature>
<reference evidence="3" key="1">
    <citation type="journal article" date="2009" name="Plant Mol. Biol.">
        <title>Insights into corn genes derived from large-scale cDNA sequencing.</title>
        <authorList>
            <person name="Alexandrov N.N."/>
            <person name="Brover V.V."/>
            <person name="Freidin S."/>
            <person name="Troukhan M.E."/>
            <person name="Tatarinova T.V."/>
            <person name="Zhang H."/>
            <person name="Swaller T.J."/>
            <person name="Lu Y.P."/>
            <person name="Bouck J."/>
            <person name="Flavell R.B."/>
            <person name="Feldmann K.A."/>
        </authorList>
    </citation>
    <scope>NUCLEOTIDE SEQUENCE</scope>
</reference>
<accession>B6UD05</accession>
<organism evidence="3">
    <name type="scientific">Zea mays</name>
    <name type="common">Maize</name>
    <dbReference type="NCBI Taxonomy" id="4577"/>
    <lineage>
        <taxon>Eukaryota</taxon>
        <taxon>Viridiplantae</taxon>
        <taxon>Streptophyta</taxon>
        <taxon>Embryophyta</taxon>
        <taxon>Tracheophyta</taxon>
        <taxon>Spermatophyta</taxon>
        <taxon>Magnoliopsida</taxon>
        <taxon>Liliopsida</taxon>
        <taxon>Poales</taxon>
        <taxon>Poaceae</taxon>
        <taxon>PACMAD clade</taxon>
        <taxon>Panicoideae</taxon>
        <taxon>Andropogonodae</taxon>
        <taxon>Andropogoneae</taxon>
        <taxon>Tripsacinae</taxon>
        <taxon>Zea</taxon>
    </lineage>
</organism>
<comment type="similarity">
    <text evidence="1">Belongs to the senescence regulator S40 family.</text>
</comment>
<dbReference type="PANTHER" id="PTHR33083:SF87">
    <property type="entry name" value="OS01G0727500 PROTEIN"/>
    <property type="match status" value="1"/>
</dbReference>
<dbReference type="Pfam" id="PF04520">
    <property type="entry name" value="Senescence_reg"/>
    <property type="match status" value="1"/>
</dbReference>
<sequence length="148" mass="15833">MASAEELCECEVLWPETAHDEGDDDDDATPSCSSSPPVAPQSRTPAPAPAPAPRPRGGVPGSERPTTTTRAGSRPVDIQRPASSARRRGHEDGDRDRDWSAAAATMVPPHVLVSRRRQEAPCALLRPGARELSHLRDSVLRVTGFIEG</sequence>
<dbReference type="EMBL" id="EU975120">
    <property type="protein sequence ID" value="ACG47238.1"/>
    <property type="molecule type" value="mRNA"/>
</dbReference>
<feature type="compositionally biased region" description="Basic and acidic residues" evidence="2">
    <location>
        <begin position="89"/>
        <end position="99"/>
    </location>
</feature>
<evidence type="ECO:0000256" key="2">
    <source>
        <dbReference type="SAM" id="MobiDB-lite"/>
    </source>
</evidence>
<dbReference type="PANTHER" id="PTHR33083">
    <property type="entry name" value="EXPRESSED PROTEIN"/>
    <property type="match status" value="1"/>
</dbReference>
<proteinExistence type="evidence at transcript level"/>
<dbReference type="InterPro" id="IPR007608">
    <property type="entry name" value="Senescence_reg_S40"/>
</dbReference>
<protein>
    <submittedName>
        <fullName evidence="3">Uncharacterized protein</fullName>
    </submittedName>
</protein>
<dbReference type="GO" id="GO:0010150">
    <property type="term" value="P:leaf senescence"/>
    <property type="evidence" value="ECO:0007669"/>
    <property type="project" value="UniProtKB-ARBA"/>
</dbReference>
<name>B6UD05_MAIZE</name>
<evidence type="ECO:0000256" key="1">
    <source>
        <dbReference type="ARBA" id="ARBA00034773"/>
    </source>
</evidence>